<evidence type="ECO:0000259" key="6">
    <source>
        <dbReference type="Pfam" id="PF03711"/>
    </source>
</evidence>
<dbReference type="InterPro" id="IPR036633">
    <property type="entry name" value="Prn/Lys/Arg_de-COase_C_sf"/>
</dbReference>
<dbReference type="InterPro" id="IPR015422">
    <property type="entry name" value="PyrdxlP-dep_Trfase_small"/>
</dbReference>
<comment type="similarity">
    <text evidence="1">Belongs to the Orn/Lys/Arg decarboxylase class-I family.</text>
</comment>
<keyword evidence="2" id="KW-0210">Decarboxylase</keyword>
<gene>
    <name evidence="7" type="ORF">H4W79_000334</name>
</gene>
<dbReference type="GO" id="GO:0008792">
    <property type="term" value="F:arginine decarboxylase activity"/>
    <property type="evidence" value="ECO:0007669"/>
    <property type="project" value="UniProtKB-EC"/>
</dbReference>
<evidence type="ECO:0000256" key="4">
    <source>
        <dbReference type="ARBA" id="ARBA00023239"/>
    </source>
</evidence>
<dbReference type="Pfam" id="PF03711">
    <property type="entry name" value="OKR_DC_1_C"/>
    <property type="match status" value="1"/>
</dbReference>
<organism evidence="7 8">
    <name type="scientific">Nocardiopsis terrae</name>
    <dbReference type="NCBI Taxonomy" id="372655"/>
    <lineage>
        <taxon>Bacteria</taxon>
        <taxon>Bacillati</taxon>
        <taxon>Actinomycetota</taxon>
        <taxon>Actinomycetes</taxon>
        <taxon>Streptosporangiales</taxon>
        <taxon>Nocardiopsidaceae</taxon>
        <taxon>Nocardiopsis</taxon>
    </lineage>
</organism>
<feature type="domain" description="Orn/Lys/Arg decarboxylases family 1 pyridoxal-P attachment site" evidence="5">
    <location>
        <begin position="113"/>
        <end position="556"/>
    </location>
</feature>
<evidence type="ECO:0000256" key="3">
    <source>
        <dbReference type="ARBA" id="ARBA00022898"/>
    </source>
</evidence>
<comment type="caution">
    <text evidence="7">The sequence shown here is derived from an EMBL/GenBank/DDBJ whole genome shotgun (WGS) entry which is preliminary data.</text>
</comment>
<dbReference type="Gene3D" id="3.40.50.2300">
    <property type="match status" value="1"/>
</dbReference>
<dbReference type="InterPro" id="IPR015421">
    <property type="entry name" value="PyrdxlP-dep_Trfase_major"/>
</dbReference>
<dbReference type="Gene3D" id="3.40.640.10">
    <property type="entry name" value="Type I PLP-dependent aspartate aminotransferase-like (Major domain)"/>
    <property type="match status" value="1"/>
</dbReference>
<keyword evidence="3" id="KW-0663">Pyridoxal phosphate</keyword>
<sequence length="726" mass="79008">MAERGFAVTWARSPEELLSRPDVLPNAAALVIDTATASGRRPQAEWFALLDRSMPRHHGVPVFLAPSPEATDLEPLLPGRTVAGYVLPEEDTADFIAGRISAAVEESSLPHLPPFFQALVEFDRGKPYSWHTPGHAGGVAFLKSTVGRAFFEYYGEKLFRTDLSVSAPGLGSLLEHQGPIGAAERNAARVFGSDFTFFVLNGTSSADRIVGHHCLAPEDTVLVDRNCHKAIVHALVISGAQPVYMLPTRNRLGLIGPVTPAQLNAAGTGADSGARMAVVTNSTYDGVCYDAIRVSGLLSRTTGRVHFDEAWFGYARFHPLYRRRYGMSVHAESLPGPERPTVFSTQSTHKVLASISQGAMLHVRSAPRAPVSAEQLNETYVMHASTSPLYPMIASLDVATGMLDGPSGHNLVDDAIREAVRFRQAFLRLRDSPAGDTSRWFFDLWQPPDVPDPVSGDRLPFAEAPLELLVSENRCWELEPDADWHGFQGLESGYCMLDPLKVTIVCPGARFGGDDGVWGIPAPVLAAYLETQRIMVEKTSAYTILVLFSLGNTRAKSLGLLKALQHFKDLYDDRAPMIEALPDLAREHPSHYAGLTLPELCSKLHAHYERADLTSLLDLAFTELPEAPLTPAQCHRSVRRGEVDRVPLAQAADRVAASTVVATPPGIPLLLPGERTGPVDGARLRYLRAMEEQERSFPGFGTGIHGIERDGETGAHAINCLPRRTA</sequence>
<accession>A0ABR9HBB6</accession>
<evidence type="ECO:0000313" key="7">
    <source>
        <dbReference type="EMBL" id="MBE1456120.1"/>
    </source>
</evidence>
<dbReference type="EMBL" id="JADBDY010000001">
    <property type="protein sequence ID" value="MBE1456120.1"/>
    <property type="molecule type" value="Genomic_DNA"/>
</dbReference>
<dbReference type="InterPro" id="IPR015424">
    <property type="entry name" value="PyrdxlP-dep_Trfase"/>
</dbReference>
<evidence type="ECO:0000313" key="8">
    <source>
        <dbReference type="Proteomes" id="UP000598217"/>
    </source>
</evidence>
<evidence type="ECO:0000256" key="2">
    <source>
        <dbReference type="ARBA" id="ARBA00022793"/>
    </source>
</evidence>
<dbReference type="InterPro" id="IPR011193">
    <property type="entry name" value="Orn/lys/arg_de-COase"/>
</dbReference>
<protein>
    <submittedName>
        <fullName evidence="7">Arginine decarboxylase</fullName>
        <ecNumber evidence="7">4.1.1.19</ecNumber>
    </submittedName>
</protein>
<dbReference type="EC" id="4.1.1.19" evidence="7"/>
<evidence type="ECO:0000256" key="1">
    <source>
        <dbReference type="ARBA" id="ARBA00010671"/>
    </source>
</evidence>
<dbReference type="Proteomes" id="UP000598217">
    <property type="component" value="Unassembled WGS sequence"/>
</dbReference>
<proteinExistence type="inferred from homology"/>
<evidence type="ECO:0000259" key="5">
    <source>
        <dbReference type="Pfam" id="PF01276"/>
    </source>
</evidence>
<name>A0ABR9HBB6_9ACTN</name>
<dbReference type="InterPro" id="IPR008286">
    <property type="entry name" value="Prn/Lys/Arg_de-COase_C"/>
</dbReference>
<keyword evidence="4 7" id="KW-0456">Lyase</keyword>
<dbReference type="Pfam" id="PF01276">
    <property type="entry name" value="OKR_DC_1"/>
    <property type="match status" value="1"/>
</dbReference>
<dbReference type="SUPFAM" id="SSF53383">
    <property type="entry name" value="PLP-dependent transferases"/>
    <property type="match status" value="1"/>
</dbReference>
<dbReference type="SUPFAM" id="SSF55904">
    <property type="entry name" value="Ornithine decarboxylase C-terminal domain"/>
    <property type="match status" value="1"/>
</dbReference>
<dbReference type="Gene3D" id="3.90.1150.10">
    <property type="entry name" value="Aspartate Aminotransferase, domain 1"/>
    <property type="match status" value="1"/>
</dbReference>
<dbReference type="PANTHER" id="PTHR45229">
    <property type="entry name" value="CONSTITUTIVE ORNITHINE DECARBOXYLASE"/>
    <property type="match status" value="1"/>
</dbReference>
<keyword evidence="8" id="KW-1185">Reference proteome</keyword>
<reference evidence="7 8" key="1">
    <citation type="submission" date="2020-10" db="EMBL/GenBank/DDBJ databases">
        <title>Sequencing the genomes of 1000 actinobacteria strains.</title>
        <authorList>
            <person name="Klenk H.-P."/>
        </authorList>
    </citation>
    <scope>NUCLEOTIDE SEQUENCE [LARGE SCALE GENOMIC DNA]</scope>
    <source>
        <strain evidence="7 8">DSM 45157</strain>
    </source>
</reference>
<dbReference type="PANTHER" id="PTHR45229:SF3">
    <property type="entry name" value="BIODEGRADATIVE ARGININE DECARBOXYLASE"/>
    <property type="match status" value="1"/>
</dbReference>
<dbReference type="InterPro" id="IPR000310">
    <property type="entry name" value="Orn/Lys/Arg_deCO2ase_major_dom"/>
</dbReference>
<feature type="domain" description="Orn/Lys/Arg decarboxylase C-terminal" evidence="6">
    <location>
        <begin position="581"/>
        <end position="710"/>
    </location>
</feature>
<dbReference type="PIRSF" id="PIRSF009393">
    <property type="entry name" value="Orn_decarb"/>
    <property type="match status" value="1"/>
</dbReference>
<dbReference type="Gene3D" id="3.90.100.10">
    <property type="entry name" value="Orn/Lys/Arg decarboxylase, C-terminal domain"/>
    <property type="match status" value="1"/>
</dbReference>